<evidence type="ECO:0000313" key="3">
    <source>
        <dbReference type="EMBL" id="GAA5046049.1"/>
    </source>
</evidence>
<evidence type="ECO:0000313" key="4">
    <source>
        <dbReference type="Proteomes" id="UP001500603"/>
    </source>
</evidence>
<evidence type="ECO:0000259" key="2">
    <source>
        <dbReference type="Pfam" id="PF13649"/>
    </source>
</evidence>
<keyword evidence="1" id="KW-0808">Transferase</keyword>
<accession>A0ABP9JW11</accession>
<reference evidence="4" key="1">
    <citation type="journal article" date="2019" name="Int. J. Syst. Evol. Microbiol.">
        <title>The Global Catalogue of Microorganisms (GCM) 10K type strain sequencing project: providing services to taxonomists for standard genome sequencing and annotation.</title>
        <authorList>
            <consortium name="The Broad Institute Genomics Platform"/>
            <consortium name="The Broad Institute Genome Sequencing Center for Infectious Disease"/>
            <person name="Wu L."/>
            <person name="Ma J."/>
        </authorList>
    </citation>
    <scope>NUCLEOTIDE SEQUENCE [LARGE SCALE GENOMIC DNA]</scope>
    <source>
        <strain evidence="4">JCM 18298</strain>
    </source>
</reference>
<keyword evidence="4" id="KW-1185">Reference proteome</keyword>
<protein>
    <submittedName>
        <fullName evidence="3">Class I SAM-dependent methyltransferase</fullName>
    </submittedName>
</protein>
<proteinExistence type="predicted"/>
<name>A0ABP9JW11_9NOCA</name>
<dbReference type="EMBL" id="BAABJM010000001">
    <property type="protein sequence ID" value="GAA5046049.1"/>
    <property type="molecule type" value="Genomic_DNA"/>
</dbReference>
<dbReference type="SUPFAM" id="SSF53335">
    <property type="entry name" value="S-adenosyl-L-methionine-dependent methyltransferases"/>
    <property type="match status" value="1"/>
</dbReference>
<dbReference type="GO" id="GO:0032259">
    <property type="term" value="P:methylation"/>
    <property type="evidence" value="ECO:0007669"/>
    <property type="project" value="UniProtKB-KW"/>
</dbReference>
<comment type="caution">
    <text evidence="3">The sequence shown here is derived from an EMBL/GenBank/DDBJ whole genome shotgun (WGS) entry which is preliminary data.</text>
</comment>
<dbReference type="PANTHER" id="PTHR43861">
    <property type="entry name" value="TRANS-ACONITATE 2-METHYLTRANSFERASE-RELATED"/>
    <property type="match status" value="1"/>
</dbReference>
<feature type="domain" description="Methyltransferase" evidence="2">
    <location>
        <begin position="58"/>
        <end position="148"/>
    </location>
</feature>
<gene>
    <name evidence="3" type="ORF">GCM10023318_11070</name>
</gene>
<keyword evidence="3" id="KW-0489">Methyltransferase</keyword>
<dbReference type="CDD" id="cd02440">
    <property type="entry name" value="AdoMet_MTases"/>
    <property type="match status" value="1"/>
</dbReference>
<dbReference type="InterPro" id="IPR029063">
    <property type="entry name" value="SAM-dependent_MTases_sf"/>
</dbReference>
<dbReference type="GO" id="GO:0008168">
    <property type="term" value="F:methyltransferase activity"/>
    <property type="evidence" value="ECO:0007669"/>
    <property type="project" value="UniProtKB-KW"/>
</dbReference>
<organism evidence="3 4">
    <name type="scientific">Nocardia callitridis</name>
    <dbReference type="NCBI Taxonomy" id="648753"/>
    <lineage>
        <taxon>Bacteria</taxon>
        <taxon>Bacillati</taxon>
        <taxon>Actinomycetota</taxon>
        <taxon>Actinomycetes</taxon>
        <taxon>Mycobacteriales</taxon>
        <taxon>Nocardiaceae</taxon>
        <taxon>Nocardia</taxon>
    </lineage>
</organism>
<dbReference type="Gene3D" id="3.40.50.150">
    <property type="entry name" value="Vaccinia Virus protein VP39"/>
    <property type="match status" value="1"/>
</dbReference>
<dbReference type="Pfam" id="PF13649">
    <property type="entry name" value="Methyltransf_25"/>
    <property type="match status" value="1"/>
</dbReference>
<dbReference type="InterPro" id="IPR041698">
    <property type="entry name" value="Methyltransf_25"/>
</dbReference>
<dbReference type="RefSeq" id="WP_345493920.1">
    <property type="nucleotide sequence ID" value="NZ_BAABJM010000001.1"/>
</dbReference>
<dbReference type="Proteomes" id="UP001500603">
    <property type="component" value="Unassembled WGS sequence"/>
</dbReference>
<sequence length="217" mass="23503">MTEISPDRSDIARTRAAYDAFADLYTEATREAMASQPFDRAMLGAYADLVGATGAGRVLEVGCGPGRITAHLHTLGLDTEGMDLSPRMIELAEKAYPELTFGVGSLERLDRGNGTLAGIVAWYSLIHLPPERVPDVLNEFYRVLRGQGHALLAFQATDTPDAVEAFDHKVTGAYKWAPERLSALLTATGFTVRASLVRAASEREHCQHAYLLASKPG</sequence>
<evidence type="ECO:0000256" key="1">
    <source>
        <dbReference type="ARBA" id="ARBA00022679"/>
    </source>
</evidence>